<protein>
    <recommendedName>
        <fullName evidence="3">PIN domain-containing protein</fullName>
    </recommendedName>
</protein>
<reference evidence="1 2" key="1">
    <citation type="submission" date="2017-02" db="EMBL/GenBank/DDBJ databases">
        <title>The new phylogeny of genus Mycobacterium.</title>
        <authorList>
            <person name="Tortoli E."/>
            <person name="Trovato A."/>
            <person name="Cirillo D.M."/>
        </authorList>
    </citation>
    <scope>NUCLEOTIDE SEQUENCE [LARGE SCALE GENOMIC DNA]</scope>
    <source>
        <strain evidence="1 2">IP1130001</strain>
    </source>
</reference>
<evidence type="ECO:0000313" key="2">
    <source>
        <dbReference type="Proteomes" id="UP000243140"/>
    </source>
</evidence>
<gene>
    <name evidence="1" type="ORF">BST29_08990</name>
</gene>
<dbReference type="InterPro" id="IPR029060">
    <property type="entry name" value="PIN-like_dom_sf"/>
</dbReference>
<keyword evidence="2" id="KW-1185">Reference proteome</keyword>
<dbReference type="SUPFAM" id="SSF88723">
    <property type="entry name" value="PIN domain-like"/>
    <property type="match status" value="1"/>
</dbReference>
<sequence>MRVTEVRGLFADAWRLRANVTFGDAVYVALAKHIGADLLSDDGRLANAPGLPVRVLRLP</sequence>
<evidence type="ECO:0008006" key="3">
    <source>
        <dbReference type="Google" id="ProtNLM"/>
    </source>
</evidence>
<organism evidence="1 2">
    <name type="scientific">Mycobacterium malmoense</name>
    <dbReference type="NCBI Taxonomy" id="1780"/>
    <lineage>
        <taxon>Bacteria</taxon>
        <taxon>Bacillati</taxon>
        <taxon>Actinomycetota</taxon>
        <taxon>Actinomycetes</taxon>
        <taxon>Mycobacteriales</taxon>
        <taxon>Mycobacteriaceae</taxon>
        <taxon>Mycobacterium</taxon>
    </lineage>
</organism>
<name>A0ABX3ST21_MYCMA</name>
<dbReference type="Gene3D" id="3.40.50.1010">
    <property type="entry name" value="5'-nuclease"/>
    <property type="match status" value="1"/>
</dbReference>
<evidence type="ECO:0000313" key="1">
    <source>
        <dbReference type="EMBL" id="ORA83662.1"/>
    </source>
</evidence>
<dbReference type="Proteomes" id="UP000243140">
    <property type="component" value="Unassembled WGS sequence"/>
</dbReference>
<accession>A0ABX3ST21</accession>
<comment type="caution">
    <text evidence="1">The sequence shown here is derived from an EMBL/GenBank/DDBJ whole genome shotgun (WGS) entry which is preliminary data.</text>
</comment>
<dbReference type="EMBL" id="MVHV01000007">
    <property type="protein sequence ID" value="ORA83662.1"/>
    <property type="molecule type" value="Genomic_DNA"/>
</dbReference>
<proteinExistence type="predicted"/>